<protein>
    <recommendedName>
        <fullName evidence="3">SAM-dependent MTase RsmB/NOP-type domain-containing protein</fullName>
    </recommendedName>
</protein>
<feature type="domain" description="SAM-dependent MTase RsmB/NOP-type" evidence="3">
    <location>
        <begin position="1"/>
        <end position="12"/>
    </location>
</feature>
<evidence type="ECO:0000256" key="2">
    <source>
        <dbReference type="SAM" id="MobiDB-lite"/>
    </source>
</evidence>
<organism evidence="4">
    <name type="scientific">Davidia involucrata</name>
    <name type="common">Dove tree</name>
    <dbReference type="NCBI Taxonomy" id="16924"/>
    <lineage>
        <taxon>Eukaryota</taxon>
        <taxon>Viridiplantae</taxon>
        <taxon>Streptophyta</taxon>
        <taxon>Embryophyta</taxon>
        <taxon>Tracheophyta</taxon>
        <taxon>Spermatophyta</taxon>
        <taxon>Magnoliopsida</taxon>
        <taxon>eudicotyledons</taxon>
        <taxon>Gunneridae</taxon>
        <taxon>Pentapetalae</taxon>
        <taxon>asterids</taxon>
        <taxon>Cornales</taxon>
        <taxon>Nyssaceae</taxon>
        <taxon>Davidia</taxon>
    </lineage>
</organism>
<keyword evidence="1" id="KW-0808">Transferase</keyword>
<keyword evidence="1" id="KW-0489">Methyltransferase</keyword>
<dbReference type="GO" id="GO:0008168">
    <property type="term" value="F:methyltransferase activity"/>
    <property type="evidence" value="ECO:0007669"/>
    <property type="project" value="UniProtKB-KW"/>
</dbReference>
<comment type="caution">
    <text evidence="1">Lacks conserved residue(s) required for the propagation of feature annotation.</text>
</comment>
<comment type="similarity">
    <text evidence="1">Belongs to the class I-like SAM-binding methyltransferase superfamily. RsmB/NOP family.</text>
</comment>
<sequence length="104" mass="11577">MDGFFVAKLKKMSNSETTPAAFEPSETENLIPGLIKSSSMNNAEGEFQKHSREEGTTKENGSLGNSFPGGKGELLSTTRKWKKRKGPCRMEISKAREKKRQALR</sequence>
<evidence type="ECO:0000313" key="4">
    <source>
        <dbReference type="EMBL" id="MPA38357.1"/>
    </source>
</evidence>
<dbReference type="GO" id="GO:0003723">
    <property type="term" value="F:RNA binding"/>
    <property type="evidence" value="ECO:0007669"/>
    <property type="project" value="UniProtKB-UniRule"/>
</dbReference>
<dbReference type="GO" id="GO:0032259">
    <property type="term" value="P:methylation"/>
    <property type="evidence" value="ECO:0007669"/>
    <property type="project" value="UniProtKB-KW"/>
</dbReference>
<proteinExistence type="inferred from homology"/>
<evidence type="ECO:0000256" key="1">
    <source>
        <dbReference type="PROSITE-ProRule" id="PRU01023"/>
    </source>
</evidence>
<gene>
    <name evidence="4" type="ORF">Din_007798</name>
</gene>
<dbReference type="EMBL" id="GHES01007798">
    <property type="protein sequence ID" value="MPA38357.1"/>
    <property type="molecule type" value="Transcribed_RNA"/>
</dbReference>
<keyword evidence="1" id="KW-0694">RNA-binding</keyword>
<reference evidence="4" key="1">
    <citation type="submission" date="2019-08" db="EMBL/GenBank/DDBJ databases">
        <title>Reference gene set and small RNA set construction with multiple tissues from Davidia involucrata Baill.</title>
        <authorList>
            <person name="Yang H."/>
            <person name="Zhou C."/>
            <person name="Li G."/>
            <person name="Wang J."/>
            <person name="Gao P."/>
            <person name="Wang M."/>
            <person name="Wang R."/>
            <person name="Zhao Y."/>
        </authorList>
    </citation>
    <scope>NUCLEOTIDE SEQUENCE</scope>
    <source>
        <tissue evidence="4">Mixed with DoveR01_LX</tissue>
    </source>
</reference>
<feature type="compositionally biased region" description="Basic and acidic residues" evidence="2">
    <location>
        <begin position="46"/>
        <end position="57"/>
    </location>
</feature>
<feature type="region of interest" description="Disordered" evidence="2">
    <location>
        <begin position="43"/>
        <end position="104"/>
    </location>
</feature>
<dbReference type="AlphaFoldDB" id="A0A5B6Z2D7"/>
<dbReference type="InterPro" id="IPR001678">
    <property type="entry name" value="MeTrfase_RsmB-F_NOP2_dom"/>
</dbReference>
<name>A0A5B6Z2D7_DAVIN</name>
<keyword evidence="1" id="KW-0949">S-adenosyl-L-methionine</keyword>
<evidence type="ECO:0000259" key="3">
    <source>
        <dbReference type="PROSITE" id="PS51686"/>
    </source>
</evidence>
<dbReference type="PROSITE" id="PS51686">
    <property type="entry name" value="SAM_MT_RSMB_NOP"/>
    <property type="match status" value="1"/>
</dbReference>
<accession>A0A5B6Z2D7</accession>